<sequence>MSLVSPTTPRLSTVMLASVASLRGGSLRPDQQASLKAALERPGAAIAVTGGGEYLGMYDRSDLALEAALAFLNAAEAINEQGLAGAYAGRVALEVWPEDSELPVERIRQILALAPDHGLLLTQDCAGHLPVKLRGELQPLGRRQSDPGLQTVLELPWRDNAATYREATLFVSSRIPAGQHQALRLTRRGSSVLVRPADCPFTVGRDAACAMGIGGPNVSRLHGAVLHEGGKFHFRDDSRNGSYLTSGGTEVFVHSERFPLVSEGVISPGAPLVEQTGDVIRYLCLAVDPGG</sequence>
<dbReference type="SUPFAM" id="SSF49879">
    <property type="entry name" value="SMAD/FHA domain"/>
    <property type="match status" value="1"/>
</dbReference>
<dbReference type="Proteomes" id="UP000282106">
    <property type="component" value="Unassembled WGS sequence"/>
</dbReference>
<name>A0A3N0VGD7_9GAMM</name>
<evidence type="ECO:0000313" key="2">
    <source>
        <dbReference type="EMBL" id="ROH91751.1"/>
    </source>
</evidence>
<dbReference type="Gene3D" id="2.60.200.20">
    <property type="match status" value="1"/>
</dbReference>
<dbReference type="InterPro" id="IPR008984">
    <property type="entry name" value="SMAD_FHA_dom_sf"/>
</dbReference>
<organism evidence="2 3">
    <name type="scientific">Stagnimonas aquatica</name>
    <dbReference type="NCBI Taxonomy" id="2689987"/>
    <lineage>
        <taxon>Bacteria</taxon>
        <taxon>Pseudomonadati</taxon>
        <taxon>Pseudomonadota</taxon>
        <taxon>Gammaproteobacteria</taxon>
        <taxon>Nevskiales</taxon>
        <taxon>Nevskiaceae</taxon>
        <taxon>Stagnimonas</taxon>
    </lineage>
</organism>
<comment type="caution">
    <text evidence="2">The sequence shown here is derived from an EMBL/GenBank/DDBJ whole genome shotgun (WGS) entry which is preliminary data.</text>
</comment>
<dbReference type="RefSeq" id="WP_123210795.1">
    <property type="nucleotide sequence ID" value="NZ_RJVO01000002.1"/>
</dbReference>
<dbReference type="InParanoid" id="A0A3N0VGD7"/>
<dbReference type="AlphaFoldDB" id="A0A3N0VGD7"/>
<accession>A0A3N0VGD7</accession>
<evidence type="ECO:0000259" key="1">
    <source>
        <dbReference type="PROSITE" id="PS50006"/>
    </source>
</evidence>
<proteinExistence type="predicted"/>
<dbReference type="InterPro" id="IPR000253">
    <property type="entry name" value="FHA_dom"/>
</dbReference>
<evidence type="ECO:0000313" key="3">
    <source>
        <dbReference type="Proteomes" id="UP000282106"/>
    </source>
</evidence>
<dbReference type="Pfam" id="PF00498">
    <property type="entry name" value="FHA"/>
    <property type="match status" value="1"/>
</dbReference>
<gene>
    <name evidence="2" type="ORF">ED208_05025</name>
</gene>
<feature type="domain" description="FHA" evidence="1">
    <location>
        <begin position="201"/>
        <end position="245"/>
    </location>
</feature>
<keyword evidence="3" id="KW-1185">Reference proteome</keyword>
<dbReference type="PROSITE" id="PS50006">
    <property type="entry name" value="FHA_DOMAIN"/>
    <property type="match status" value="1"/>
</dbReference>
<dbReference type="EMBL" id="RJVO01000002">
    <property type="protein sequence ID" value="ROH91751.1"/>
    <property type="molecule type" value="Genomic_DNA"/>
</dbReference>
<reference evidence="2 3" key="1">
    <citation type="submission" date="2018-10" db="EMBL/GenBank/DDBJ databases">
        <authorList>
            <person name="Chen W.-M."/>
        </authorList>
    </citation>
    <scope>NUCLEOTIDE SEQUENCE [LARGE SCALE GENOMIC DNA]</scope>
    <source>
        <strain evidence="2 3">THS-13</strain>
    </source>
</reference>
<protein>
    <submittedName>
        <fullName evidence="2">FHA domain-containing protein</fullName>
    </submittedName>
</protein>